<feature type="non-terminal residue" evidence="1">
    <location>
        <position position="1"/>
    </location>
</feature>
<gene>
    <name evidence="1" type="ORF">WH47_09123</name>
</gene>
<dbReference type="EMBL" id="KQ414868">
    <property type="protein sequence ID" value="KOC59942.1"/>
    <property type="molecule type" value="Genomic_DNA"/>
</dbReference>
<evidence type="ECO:0000313" key="1">
    <source>
        <dbReference type="EMBL" id="KOC59942.1"/>
    </source>
</evidence>
<accession>A0A0L7QMS1</accession>
<organism evidence="1 2">
    <name type="scientific">Habropoda laboriosa</name>
    <dbReference type="NCBI Taxonomy" id="597456"/>
    <lineage>
        <taxon>Eukaryota</taxon>
        <taxon>Metazoa</taxon>
        <taxon>Ecdysozoa</taxon>
        <taxon>Arthropoda</taxon>
        <taxon>Hexapoda</taxon>
        <taxon>Insecta</taxon>
        <taxon>Pterygota</taxon>
        <taxon>Neoptera</taxon>
        <taxon>Endopterygota</taxon>
        <taxon>Hymenoptera</taxon>
        <taxon>Apocrita</taxon>
        <taxon>Aculeata</taxon>
        <taxon>Apoidea</taxon>
        <taxon>Anthophila</taxon>
        <taxon>Apidae</taxon>
        <taxon>Habropoda</taxon>
    </lineage>
</organism>
<sequence>VRKESGERNAAVLETAIQLRPRLARYQPPTTSGVNSYHPSLSRFLSLSLSLSVARRHCAASNASANAASRYRLYYYCDDRRFDHYDRRRIRCLLNSIARSLVTSTRPLCPVNAARYCYRISYSTRSCLPNARDLSFLIVVAISESFGVISRSFLVPE</sequence>
<dbReference type="Proteomes" id="UP000053825">
    <property type="component" value="Unassembled WGS sequence"/>
</dbReference>
<protein>
    <submittedName>
        <fullName evidence="1">Uncharacterized protein</fullName>
    </submittedName>
</protein>
<reference evidence="1 2" key="1">
    <citation type="submission" date="2015-07" db="EMBL/GenBank/DDBJ databases">
        <title>The genome of Habropoda laboriosa.</title>
        <authorList>
            <person name="Pan H."/>
            <person name="Kapheim K."/>
        </authorList>
    </citation>
    <scope>NUCLEOTIDE SEQUENCE [LARGE SCALE GENOMIC DNA]</scope>
    <source>
        <strain evidence="1">0110345459</strain>
    </source>
</reference>
<proteinExistence type="predicted"/>
<name>A0A0L7QMS1_9HYME</name>
<keyword evidence="2" id="KW-1185">Reference proteome</keyword>
<evidence type="ECO:0000313" key="2">
    <source>
        <dbReference type="Proteomes" id="UP000053825"/>
    </source>
</evidence>
<dbReference type="AlphaFoldDB" id="A0A0L7QMS1"/>